<dbReference type="PANTHER" id="PTHR35596:SF1">
    <property type="entry name" value="MICROBIAL-TYPE PARG CATALYTIC DOMAIN-CONTAINING PROTEIN"/>
    <property type="match status" value="1"/>
</dbReference>
<dbReference type="EMBL" id="ONZQ02000013">
    <property type="protein sequence ID" value="SPO05599.1"/>
    <property type="molecule type" value="Genomic_DNA"/>
</dbReference>
<evidence type="ECO:0000259" key="1">
    <source>
        <dbReference type="Pfam" id="PF10021"/>
    </source>
</evidence>
<dbReference type="Pfam" id="PF10021">
    <property type="entry name" value="PARG_cat_microb"/>
    <property type="match status" value="1"/>
</dbReference>
<dbReference type="InterPro" id="IPR012664">
    <property type="entry name" value="CHP02452"/>
</dbReference>
<name>A0AAE8N4U7_9PEZI</name>
<sequence length="315" mass="34882">METLTPSSQKYTRDTTYNLQELLGTDIRTVLPGALRETAQETCEVLVDLLHELGTEKLARHCDKYSPDSLTRLHPDSCPSYPEPATIKVINDDTLNAAIKLSKSAQNVDGNLPPASLRPAVVNFANSRSPGGGWLNGAMAQEEAICYRSSLAMSLSNNHHYPLAKDEGLYSPYVLVIRDDLASGHRLYSGHPAGFPVVSALTIAALNKPQIRIFRRHSADKLVFAQDRDRDATKGKMRLALRMAARHGHANLVLGALGCGVFDNPPEDVAHCWLEVMREDEFSGNWWRKVWFAVYDPKGEGNFGIFDRVLSGRKV</sequence>
<protein>
    <recommendedName>
        <fullName evidence="1">Microbial-type PARG catalytic domain-containing protein</fullName>
    </recommendedName>
</protein>
<dbReference type="SUPFAM" id="SSF52949">
    <property type="entry name" value="Macro domain-like"/>
    <property type="match status" value="1"/>
</dbReference>
<comment type="caution">
    <text evidence="2">The sequence shown here is derived from an EMBL/GenBank/DDBJ whole genome shotgun (WGS) entry which is preliminary data.</text>
</comment>
<reference evidence="2" key="1">
    <citation type="submission" date="2018-03" db="EMBL/GenBank/DDBJ databases">
        <authorList>
            <person name="Guldener U."/>
        </authorList>
    </citation>
    <scope>NUCLEOTIDE SEQUENCE</scope>
</reference>
<evidence type="ECO:0000313" key="2">
    <source>
        <dbReference type="EMBL" id="SPO05599.1"/>
    </source>
</evidence>
<dbReference type="InterPro" id="IPR043472">
    <property type="entry name" value="Macro_dom-like"/>
</dbReference>
<evidence type="ECO:0000313" key="3">
    <source>
        <dbReference type="Proteomes" id="UP001187682"/>
    </source>
</evidence>
<dbReference type="Gene3D" id="3.40.220.10">
    <property type="entry name" value="Leucine Aminopeptidase, subunit E, domain 1"/>
    <property type="match status" value="1"/>
</dbReference>
<accession>A0AAE8N4U7</accession>
<dbReference type="AlphaFoldDB" id="A0AAE8N4U7"/>
<proteinExistence type="predicted"/>
<dbReference type="PANTHER" id="PTHR35596">
    <property type="entry name" value="DUF2263 DOMAIN-CONTAINING PROTEIN"/>
    <property type="match status" value="1"/>
</dbReference>
<organism evidence="2 3">
    <name type="scientific">Cephalotrichum gorgonifer</name>
    <dbReference type="NCBI Taxonomy" id="2041049"/>
    <lineage>
        <taxon>Eukaryota</taxon>
        <taxon>Fungi</taxon>
        <taxon>Dikarya</taxon>
        <taxon>Ascomycota</taxon>
        <taxon>Pezizomycotina</taxon>
        <taxon>Sordariomycetes</taxon>
        <taxon>Hypocreomycetidae</taxon>
        <taxon>Microascales</taxon>
        <taxon>Microascaceae</taxon>
        <taxon>Cephalotrichum</taxon>
    </lineage>
</organism>
<gene>
    <name evidence="2" type="ORF">DNG_08286</name>
</gene>
<keyword evidence="3" id="KW-1185">Reference proteome</keyword>
<feature type="domain" description="Microbial-type PARG catalytic" evidence="1">
    <location>
        <begin position="65"/>
        <end position="179"/>
    </location>
</feature>
<dbReference type="InterPro" id="IPR019261">
    <property type="entry name" value="PARG_cat_microbial"/>
</dbReference>
<dbReference type="NCBIfam" id="TIGR02452">
    <property type="entry name" value="TIGR02452 family protein"/>
    <property type="match status" value="1"/>
</dbReference>
<dbReference type="Proteomes" id="UP001187682">
    <property type="component" value="Unassembled WGS sequence"/>
</dbReference>